<comment type="caution">
    <text evidence="1">The sequence shown here is derived from an EMBL/GenBank/DDBJ whole genome shotgun (WGS) entry which is preliminary data.</text>
</comment>
<keyword evidence="2" id="KW-1185">Reference proteome</keyword>
<accession>A0A8K1LS64</accession>
<sequence length="52" mass="5857">AWLLPSQRPLYAVLGLAVKGGTEINLDLSQLKEFHSLRNELSCIAFTNTWLQ</sequence>
<dbReference type="EMBL" id="SWJQ01000052">
    <property type="protein sequence ID" value="TRZ24122.1"/>
    <property type="molecule type" value="Genomic_DNA"/>
</dbReference>
<proteinExistence type="predicted"/>
<name>A0A8K1LS64_9PASS</name>
<evidence type="ECO:0000313" key="1">
    <source>
        <dbReference type="EMBL" id="TRZ24122.1"/>
    </source>
</evidence>
<dbReference type="AlphaFoldDB" id="A0A8K1LS64"/>
<reference evidence="1" key="1">
    <citation type="submission" date="2019-04" db="EMBL/GenBank/DDBJ databases">
        <title>Genome assembly of Zosterops borbonicus 15179.</title>
        <authorList>
            <person name="Leroy T."/>
            <person name="Anselmetti Y."/>
            <person name="Tilak M.-K."/>
            <person name="Nabholz B."/>
        </authorList>
    </citation>
    <scope>NUCLEOTIDE SEQUENCE</scope>
    <source>
        <strain evidence="1">HGM_15179</strain>
        <tissue evidence="1">Muscle</tissue>
    </source>
</reference>
<dbReference type="Proteomes" id="UP000796761">
    <property type="component" value="Unassembled WGS sequence"/>
</dbReference>
<feature type="non-terminal residue" evidence="1">
    <location>
        <position position="52"/>
    </location>
</feature>
<organism evidence="1 2">
    <name type="scientific">Zosterops borbonicus</name>
    <dbReference type="NCBI Taxonomy" id="364589"/>
    <lineage>
        <taxon>Eukaryota</taxon>
        <taxon>Metazoa</taxon>
        <taxon>Chordata</taxon>
        <taxon>Craniata</taxon>
        <taxon>Vertebrata</taxon>
        <taxon>Euteleostomi</taxon>
        <taxon>Archelosauria</taxon>
        <taxon>Archosauria</taxon>
        <taxon>Dinosauria</taxon>
        <taxon>Saurischia</taxon>
        <taxon>Theropoda</taxon>
        <taxon>Coelurosauria</taxon>
        <taxon>Aves</taxon>
        <taxon>Neognathae</taxon>
        <taxon>Neoaves</taxon>
        <taxon>Telluraves</taxon>
        <taxon>Australaves</taxon>
        <taxon>Passeriformes</taxon>
        <taxon>Sylvioidea</taxon>
        <taxon>Zosteropidae</taxon>
        <taxon>Zosterops</taxon>
    </lineage>
</organism>
<protein>
    <submittedName>
        <fullName evidence="1">Uncharacterized protein</fullName>
    </submittedName>
</protein>
<gene>
    <name evidence="1" type="ORF">HGM15179_002991</name>
</gene>
<evidence type="ECO:0000313" key="2">
    <source>
        <dbReference type="Proteomes" id="UP000796761"/>
    </source>
</evidence>
<feature type="non-terminal residue" evidence="1">
    <location>
        <position position="1"/>
    </location>
</feature>